<dbReference type="Gene3D" id="3.30.70.270">
    <property type="match status" value="1"/>
</dbReference>
<feature type="compositionally biased region" description="Low complexity" evidence="4">
    <location>
        <begin position="46"/>
        <end position="63"/>
    </location>
</feature>
<name>A0AA94HTW8_DESDE</name>
<organism evidence="6 7">
    <name type="scientific">Desulfovibrio desulfuricans</name>
    <dbReference type="NCBI Taxonomy" id="876"/>
    <lineage>
        <taxon>Bacteria</taxon>
        <taxon>Pseudomonadati</taxon>
        <taxon>Thermodesulfobacteriota</taxon>
        <taxon>Desulfovibrionia</taxon>
        <taxon>Desulfovibrionales</taxon>
        <taxon>Desulfovibrionaceae</taxon>
        <taxon>Desulfovibrio</taxon>
    </lineage>
</organism>
<feature type="domain" description="GGDEF" evidence="5">
    <location>
        <begin position="233"/>
        <end position="342"/>
    </location>
</feature>
<dbReference type="PROSITE" id="PS50005">
    <property type="entry name" value="TPR"/>
    <property type="match status" value="2"/>
</dbReference>
<dbReference type="InterPro" id="IPR019734">
    <property type="entry name" value="TPR_rpt"/>
</dbReference>
<feature type="compositionally biased region" description="Low complexity" evidence="4">
    <location>
        <begin position="29"/>
        <end position="38"/>
    </location>
</feature>
<dbReference type="Proteomes" id="UP000182680">
    <property type="component" value="Unassembled WGS sequence"/>
</dbReference>
<evidence type="ECO:0000313" key="6">
    <source>
        <dbReference type="EMBL" id="SFW60608.1"/>
    </source>
</evidence>
<evidence type="ECO:0000256" key="3">
    <source>
        <dbReference type="PROSITE-ProRule" id="PRU00339"/>
    </source>
</evidence>
<evidence type="ECO:0000256" key="1">
    <source>
        <dbReference type="ARBA" id="ARBA00022737"/>
    </source>
</evidence>
<dbReference type="InterPro" id="IPR052346">
    <property type="entry name" value="O-mannosyl-transferase_TMTC"/>
</dbReference>
<accession>A0AA94HTW8</accession>
<keyword evidence="1" id="KW-0677">Repeat</keyword>
<dbReference type="RefSeq" id="WP_072312163.1">
    <property type="nucleotide sequence ID" value="NZ_FPIW01000042.1"/>
</dbReference>
<dbReference type="InterPro" id="IPR000160">
    <property type="entry name" value="GGDEF_dom"/>
</dbReference>
<evidence type="ECO:0000256" key="2">
    <source>
        <dbReference type="ARBA" id="ARBA00022803"/>
    </source>
</evidence>
<feature type="repeat" description="TPR" evidence="3">
    <location>
        <begin position="768"/>
        <end position="801"/>
    </location>
</feature>
<feature type="region of interest" description="Disordered" evidence="4">
    <location>
        <begin position="1"/>
        <end position="63"/>
    </location>
</feature>
<dbReference type="SMART" id="SM00028">
    <property type="entry name" value="TPR"/>
    <property type="match status" value="4"/>
</dbReference>
<evidence type="ECO:0000259" key="5">
    <source>
        <dbReference type="Pfam" id="PF00990"/>
    </source>
</evidence>
<keyword evidence="2 3" id="KW-0802">TPR repeat</keyword>
<feature type="repeat" description="TPR" evidence="3">
    <location>
        <begin position="805"/>
        <end position="838"/>
    </location>
</feature>
<dbReference type="PANTHER" id="PTHR44227">
    <property type="match status" value="1"/>
</dbReference>
<dbReference type="SUPFAM" id="SSF55073">
    <property type="entry name" value="Nucleotide cyclase"/>
    <property type="match status" value="1"/>
</dbReference>
<protein>
    <submittedName>
        <fullName evidence="6">GGDEF domain-containing protein, diguanylate cyclase (C-di-GMP synthetase) or its enzymatically inactive variants</fullName>
    </submittedName>
</protein>
<dbReference type="SUPFAM" id="SSF48452">
    <property type="entry name" value="TPR-like"/>
    <property type="match status" value="2"/>
</dbReference>
<evidence type="ECO:0000313" key="7">
    <source>
        <dbReference type="Proteomes" id="UP000182680"/>
    </source>
</evidence>
<dbReference type="EMBL" id="FPIW01000042">
    <property type="protein sequence ID" value="SFW60608.1"/>
    <property type="molecule type" value="Genomic_DNA"/>
</dbReference>
<comment type="caution">
    <text evidence="6">The sequence shown here is derived from an EMBL/GenBank/DDBJ whole genome shotgun (WGS) entry which is preliminary data.</text>
</comment>
<proteinExistence type="predicted"/>
<sequence length="974" mass="104790">MAQHTARKKAGADRKTAARSAAEQDPRNAANSVEAAAAQGVPSSVPEAASGRAGAPGGAAYPEWAGRLEDSRDVPARDGAGQGCDYSGQRDLRELAREDLMEMEGLLCRQLAAFFSFSGHALYFPRNQASDEPQLLARERKLLLPLIWKEQLLGMVMLHGVRAREVRPLLEILPAITGLILENLARAKAVRTDAVTSLVTEESLFARMEGEAERVRAHLEEPSAPEGLAAPMHRMCMGIVLLRMNNGPDVVRRHGFAFAENFMRRFADACRSVLPSDVLAARVGRHELALLLSASGRGACHKLARAVLARMEAERPASPLTRQVVHARLCAGHALYPQDMQGAEMGLGMYEQARLLMARARLAADVAGQTAAAAEAAGADGTRAGESRIMPFARILQEGGLVLESLPLGRLRISLGRQAKAREGMRFAVWSADAGQKPRYKGEVVLLRVGDRDSVAEILHLADAALLPMPGDSLALLGQSPVLSPDLDGHDPSLSIPGVQEALLTPPAAPARQVQERGEPADTPAIPRAPVLAQAAPCAAAASEHSGAAGNSENPQAQVRAVPFPAVAADGSTAPDAEQKDGANASSAESPRCDLCGHGDFLNRFAHESERCARFVLAIVRLENAEDHAPATALRLWRKLLRKLAPDTEQAEPLAGLYGSNSLIFFHPGIETPDVAGLYESLCADLKNEGFDAAAGLAAFPFLQYRKAEMPDCALKALEYALLLPPPRVGICNSLALNISADRRYSLGDVFGALEEYKLALLADKANVMAWNSLGVCMAALGRGHEARRYFLEALRHNPDAGAAKQIYYNLGNICQSLGERRAAARYYRQCVKAAPDHLFAHIRLGQLCEQGGRRADARRYYELAAAIEDASPGRPGVARRHLARVAARQRRGGEARELLHEALLRNPQDAASMLLLANIYLDGNEDPAVAELLARKSAGLHDRPEAWQTLARALRALDREDEARLAEARAVLG</sequence>
<dbReference type="AlphaFoldDB" id="A0AA94HTW8"/>
<dbReference type="Pfam" id="PF00990">
    <property type="entry name" value="GGDEF"/>
    <property type="match status" value="1"/>
</dbReference>
<dbReference type="InterPro" id="IPR043128">
    <property type="entry name" value="Rev_trsase/Diguanyl_cyclase"/>
</dbReference>
<dbReference type="Pfam" id="PF13424">
    <property type="entry name" value="TPR_12"/>
    <property type="match status" value="1"/>
</dbReference>
<evidence type="ECO:0000256" key="4">
    <source>
        <dbReference type="SAM" id="MobiDB-lite"/>
    </source>
</evidence>
<dbReference type="InterPro" id="IPR029787">
    <property type="entry name" value="Nucleotide_cyclase"/>
</dbReference>
<dbReference type="PANTHER" id="PTHR44227:SF3">
    <property type="entry name" value="PROTEIN O-MANNOSYL-TRANSFERASE TMTC4"/>
    <property type="match status" value="1"/>
</dbReference>
<dbReference type="InterPro" id="IPR011990">
    <property type="entry name" value="TPR-like_helical_dom_sf"/>
</dbReference>
<feature type="compositionally biased region" description="Basic and acidic residues" evidence="4">
    <location>
        <begin position="10"/>
        <end position="26"/>
    </location>
</feature>
<reference evidence="7" key="1">
    <citation type="submission" date="2016-11" db="EMBL/GenBank/DDBJ databases">
        <authorList>
            <person name="Jaros S."/>
            <person name="Januszkiewicz K."/>
            <person name="Wedrychowicz H."/>
        </authorList>
    </citation>
    <scope>NUCLEOTIDE SEQUENCE [LARGE SCALE GENOMIC DNA]</scope>
    <source>
        <strain evidence="7">DSM 7057</strain>
    </source>
</reference>
<dbReference type="Gene3D" id="1.25.40.10">
    <property type="entry name" value="Tetratricopeptide repeat domain"/>
    <property type="match status" value="2"/>
</dbReference>
<feature type="region of interest" description="Disordered" evidence="4">
    <location>
        <begin position="569"/>
        <end position="590"/>
    </location>
</feature>
<gene>
    <name evidence="6" type="ORF">SAMN02910291_02067</name>
</gene>